<sequence length="554" mass="54017">MRHAEPSGLIAPGADPGTAHQAAATVLEMQQAAPQAIQDVALPQLPADLPPIEPPAFVLSRKVSEEQAAAHLPGGLPGLGGGQQPDAQDILSGVHHELTQAAEHANNALQYAAQPIVGVAQQAAGQVGGALGAHVGASATPAAAAPAVQSAASVPGATMPADPVAALLQGLQLPALPGIDQLFKPILDLLGSFGTGIMGMFNPATLLSEASKVIDVAMQVGKGSMSTVDELWQSQAAHNAQAASQRANNDGQETSKRGTDMADLTEKAAAVVQKGNAQLVGVATSFATQATALAPVILTPPAQASLIATATEHLGQAVGIVNATRGELGGHTAQLGGLVQQMVAQSGLPAPQEVAAAVAKNVGEPILNQAKDLAQSAGDTATKAAGLGDTGGSIPSTATTPAGLTGGGTSGAHHGSSSGAPGAVPGFSPGRSGGGPGGGGTGLGSSSSPKVTAIPGAAMAPGLRGGAGLPGEPVLGGRPGAGGAAGGGNSFMGGAPAAAGAQRNSEDEHSRTVQPYQSRTGNDDLTGPLGESTPDVIGATHPDEMVSDYEQDQF</sequence>
<dbReference type="EMBL" id="QZFU01000055">
    <property type="protein sequence ID" value="RJO68369.1"/>
    <property type="molecule type" value="Genomic_DNA"/>
</dbReference>
<feature type="region of interest" description="Disordered" evidence="1">
    <location>
        <begin position="236"/>
        <end position="259"/>
    </location>
</feature>
<feature type="compositionally biased region" description="Gly residues" evidence="1">
    <location>
        <begin position="477"/>
        <end position="491"/>
    </location>
</feature>
<dbReference type="Proteomes" id="UP000266677">
    <property type="component" value="Unassembled WGS sequence"/>
</dbReference>
<accession>A0A3A4K6R0</accession>
<evidence type="ECO:0000313" key="2">
    <source>
        <dbReference type="EMBL" id="RJO68369.1"/>
    </source>
</evidence>
<feature type="compositionally biased region" description="Low complexity" evidence="1">
    <location>
        <begin position="236"/>
        <end position="249"/>
    </location>
</feature>
<proteinExistence type="predicted"/>
<name>A0A3A4K6R0_9NOCA</name>
<dbReference type="RefSeq" id="WP_120045173.1">
    <property type="nucleotide sequence ID" value="NZ_QZFU01000055.1"/>
</dbReference>
<feature type="region of interest" description="Disordered" evidence="1">
    <location>
        <begin position="382"/>
        <end position="457"/>
    </location>
</feature>
<feature type="region of interest" description="Disordered" evidence="1">
    <location>
        <begin position="469"/>
        <end position="554"/>
    </location>
</feature>
<feature type="compositionally biased region" description="Gly residues" evidence="1">
    <location>
        <begin position="431"/>
        <end position="443"/>
    </location>
</feature>
<organism evidence="2 3">
    <name type="scientific">Nocardia panacis</name>
    <dbReference type="NCBI Taxonomy" id="2340916"/>
    <lineage>
        <taxon>Bacteria</taxon>
        <taxon>Bacillati</taxon>
        <taxon>Actinomycetota</taxon>
        <taxon>Actinomycetes</taxon>
        <taxon>Mycobacteriales</taxon>
        <taxon>Nocardiaceae</taxon>
        <taxon>Nocardia</taxon>
    </lineage>
</organism>
<gene>
    <name evidence="2" type="ORF">D5S18_33695</name>
</gene>
<dbReference type="OrthoDB" id="4519614at2"/>
<evidence type="ECO:0000256" key="1">
    <source>
        <dbReference type="SAM" id="MobiDB-lite"/>
    </source>
</evidence>
<comment type="caution">
    <text evidence="2">The sequence shown here is derived from an EMBL/GenBank/DDBJ whole genome shotgun (WGS) entry which is preliminary data.</text>
</comment>
<feature type="compositionally biased region" description="Acidic residues" evidence="1">
    <location>
        <begin position="545"/>
        <end position="554"/>
    </location>
</feature>
<dbReference type="AlphaFoldDB" id="A0A3A4K6R0"/>
<reference evidence="2 3" key="1">
    <citation type="submission" date="2018-09" db="EMBL/GenBank/DDBJ databases">
        <title>YIM PH21274 draft genome.</title>
        <authorList>
            <person name="Miao C."/>
        </authorList>
    </citation>
    <scope>NUCLEOTIDE SEQUENCE [LARGE SCALE GENOMIC DNA]</scope>
    <source>
        <strain evidence="2 3">YIM PH 21724</strain>
    </source>
</reference>
<evidence type="ECO:0000313" key="3">
    <source>
        <dbReference type="Proteomes" id="UP000266677"/>
    </source>
</evidence>
<feature type="compositionally biased region" description="Low complexity" evidence="1">
    <location>
        <begin position="411"/>
        <end position="430"/>
    </location>
</feature>
<protein>
    <submittedName>
        <fullName evidence="2">Uncharacterized protein</fullName>
    </submittedName>
</protein>
<keyword evidence="3" id="KW-1185">Reference proteome</keyword>
<feature type="compositionally biased region" description="Low complexity" evidence="1">
    <location>
        <begin position="444"/>
        <end position="457"/>
    </location>
</feature>